<keyword evidence="2" id="KW-1185">Reference proteome</keyword>
<comment type="caution">
    <text evidence="1">The sequence shown here is derived from an EMBL/GenBank/DDBJ whole genome shotgun (WGS) entry which is preliminary data.</text>
</comment>
<dbReference type="Proteomes" id="UP001163324">
    <property type="component" value="Chromosome 8"/>
</dbReference>
<accession>A0ACC0US91</accession>
<sequence length="208" mass="22841">MSDLTHFDMIPLQLDPSTGAILPPTSKPPRALAAELDALNALHAAMLSTPEGVTPHGVPLPPVPVKPARTANINKLREQANAEFRKAHHAEAEKLYTLALGMALDRPLWEPSGLVREEVAALLANRAQARVSMGRWPEGAVDAEASIEMKRQGNPKAWWRRAKCLMEMGRVDEAREWVGKAIDIEGREADLVALAKEIEERKDKLVSS</sequence>
<protein>
    <submittedName>
        <fullName evidence="1">Uncharacterized protein</fullName>
    </submittedName>
</protein>
<organism evidence="1 2">
    <name type="scientific">Trichothecium roseum</name>
    <dbReference type="NCBI Taxonomy" id="47278"/>
    <lineage>
        <taxon>Eukaryota</taxon>
        <taxon>Fungi</taxon>
        <taxon>Dikarya</taxon>
        <taxon>Ascomycota</taxon>
        <taxon>Pezizomycotina</taxon>
        <taxon>Sordariomycetes</taxon>
        <taxon>Hypocreomycetidae</taxon>
        <taxon>Hypocreales</taxon>
        <taxon>Hypocreales incertae sedis</taxon>
        <taxon>Trichothecium</taxon>
    </lineage>
</organism>
<name>A0ACC0US91_9HYPO</name>
<evidence type="ECO:0000313" key="1">
    <source>
        <dbReference type="EMBL" id="KAI9896812.1"/>
    </source>
</evidence>
<proteinExistence type="predicted"/>
<gene>
    <name evidence="1" type="ORF">N3K66_007834</name>
</gene>
<dbReference type="EMBL" id="CM047947">
    <property type="protein sequence ID" value="KAI9896812.1"/>
    <property type="molecule type" value="Genomic_DNA"/>
</dbReference>
<reference evidence="1" key="1">
    <citation type="submission" date="2022-10" db="EMBL/GenBank/DDBJ databases">
        <title>Complete Genome of Trichothecium roseum strain YXFP-22015, a Plant Pathogen Isolated from Citrus.</title>
        <authorList>
            <person name="Wang Y."/>
            <person name="Zhu L."/>
        </authorList>
    </citation>
    <scope>NUCLEOTIDE SEQUENCE</scope>
    <source>
        <strain evidence="1">YXFP-22015</strain>
    </source>
</reference>
<evidence type="ECO:0000313" key="2">
    <source>
        <dbReference type="Proteomes" id="UP001163324"/>
    </source>
</evidence>